<dbReference type="OrthoDB" id="6508832at2759"/>
<dbReference type="FunFam" id="3.10.110.10:FF:000026">
    <property type="entry name" value="Ubiquitin-conjugating enzyme E2 variant"/>
    <property type="match status" value="1"/>
</dbReference>
<dbReference type="SUPFAM" id="SSF54495">
    <property type="entry name" value="UBC-like"/>
    <property type="match status" value="1"/>
</dbReference>
<evidence type="ECO:0000313" key="3">
    <source>
        <dbReference type="EMBL" id="KAF0306710.1"/>
    </source>
</evidence>
<keyword evidence="4" id="KW-1185">Reference proteome</keyword>
<dbReference type="SMART" id="SM00212">
    <property type="entry name" value="UBCc"/>
    <property type="match status" value="1"/>
</dbReference>
<dbReference type="CDD" id="cd23807">
    <property type="entry name" value="UEV_UBE2V"/>
    <property type="match status" value="1"/>
</dbReference>
<proteinExistence type="predicted"/>
<dbReference type="Gene3D" id="3.10.110.10">
    <property type="entry name" value="Ubiquitin Conjugating Enzyme"/>
    <property type="match status" value="1"/>
</dbReference>
<dbReference type="InterPro" id="IPR016135">
    <property type="entry name" value="UBQ-conjugating_enzyme/RWD"/>
</dbReference>
<accession>A0A6A4WSP4</accession>
<gene>
    <name evidence="3" type="primary">UBE2V2</name>
    <name evidence="3" type="ORF">FJT64_021835</name>
</gene>
<dbReference type="AlphaFoldDB" id="A0A6A4WSP4"/>
<feature type="domain" description="UBC core" evidence="2">
    <location>
        <begin position="11"/>
        <end position="145"/>
    </location>
</feature>
<dbReference type="PANTHER" id="PTHR24068">
    <property type="entry name" value="UBIQUITIN-CONJUGATING ENZYME E2"/>
    <property type="match status" value="1"/>
</dbReference>
<keyword evidence="1" id="KW-0833">Ubl conjugation pathway</keyword>
<reference evidence="3 4" key="1">
    <citation type="submission" date="2019-07" db="EMBL/GenBank/DDBJ databases">
        <title>Draft genome assembly of a fouling barnacle, Amphibalanus amphitrite (Darwin, 1854): The first reference genome for Thecostraca.</title>
        <authorList>
            <person name="Kim W."/>
        </authorList>
    </citation>
    <scope>NUCLEOTIDE SEQUENCE [LARGE SCALE GENOMIC DNA]</scope>
    <source>
        <strain evidence="3">SNU_AA5</strain>
        <tissue evidence="3">Soma without cirri and trophi</tissue>
    </source>
</reference>
<organism evidence="3 4">
    <name type="scientific">Amphibalanus amphitrite</name>
    <name type="common">Striped barnacle</name>
    <name type="synonym">Balanus amphitrite</name>
    <dbReference type="NCBI Taxonomy" id="1232801"/>
    <lineage>
        <taxon>Eukaryota</taxon>
        <taxon>Metazoa</taxon>
        <taxon>Ecdysozoa</taxon>
        <taxon>Arthropoda</taxon>
        <taxon>Crustacea</taxon>
        <taxon>Multicrustacea</taxon>
        <taxon>Cirripedia</taxon>
        <taxon>Thoracica</taxon>
        <taxon>Thoracicalcarea</taxon>
        <taxon>Balanomorpha</taxon>
        <taxon>Balanoidea</taxon>
        <taxon>Balanidae</taxon>
        <taxon>Amphibalaninae</taxon>
        <taxon>Amphibalanus</taxon>
    </lineage>
</organism>
<dbReference type="Pfam" id="PF00179">
    <property type="entry name" value="UQ_con"/>
    <property type="match status" value="1"/>
</dbReference>
<comment type="caution">
    <text evidence="3">The sequence shown here is derived from an EMBL/GenBank/DDBJ whole genome shotgun (WGS) entry which is preliminary data.</text>
</comment>
<name>A0A6A4WSP4_AMPAM</name>
<evidence type="ECO:0000256" key="1">
    <source>
        <dbReference type="ARBA" id="ARBA00022786"/>
    </source>
</evidence>
<protein>
    <submittedName>
        <fullName evidence="3">Ubiquitin-conjugating enzyme E2 variant 2</fullName>
    </submittedName>
</protein>
<dbReference type="PROSITE" id="PS50127">
    <property type="entry name" value="UBC_2"/>
    <property type="match status" value="1"/>
</dbReference>
<evidence type="ECO:0000313" key="4">
    <source>
        <dbReference type="Proteomes" id="UP000440578"/>
    </source>
</evidence>
<dbReference type="EMBL" id="VIIS01000639">
    <property type="protein sequence ID" value="KAF0306710.1"/>
    <property type="molecule type" value="Genomic_DNA"/>
</dbReference>
<dbReference type="InterPro" id="IPR000608">
    <property type="entry name" value="UBC"/>
</dbReference>
<sequence length="145" mass="16034">MSGQGGGAVVPRNFRLLEELEAGQKGSGDGTISWGLEDDSDMTLSRWTGMIIGPPGTKFENRMYSLRLECGPKYPDECPAIRFITRINLSGVNAQTGVVDSRSISVLSHWNRTYTIKTVLMDLRRRMTAKENKGLPQPPEGSNFN</sequence>
<dbReference type="Proteomes" id="UP000440578">
    <property type="component" value="Unassembled WGS sequence"/>
</dbReference>
<evidence type="ECO:0000259" key="2">
    <source>
        <dbReference type="PROSITE" id="PS50127"/>
    </source>
</evidence>